<dbReference type="CDD" id="cd06974">
    <property type="entry name" value="TerD_like"/>
    <property type="match status" value="1"/>
</dbReference>
<dbReference type="EMBL" id="JDST02000047">
    <property type="protein sequence ID" value="KFB76705.1"/>
    <property type="molecule type" value="Genomic_DNA"/>
</dbReference>
<feature type="domain" description="TerD" evidence="2">
    <location>
        <begin position="1"/>
        <end position="189"/>
    </location>
</feature>
<accession>A0A080M8B4</accession>
<protein>
    <submittedName>
        <fullName evidence="3">General stress protein 16U</fullName>
    </submittedName>
    <submittedName>
        <fullName evidence="4">TerD family protein</fullName>
    </submittedName>
</protein>
<dbReference type="Gene3D" id="2.60.60.30">
    <property type="entry name" value="sav2460 like domains"/>
    <property type="match status" value="1"/>
</dbReference>
<dbReference type="RefSeq" id="WP_034949059.1">
    <property type="nucleotide sequence ID" value="NZ_JDST02000047.1"/>
</dbReference>
<dbReference type="AlphaFoldDB" id="A0A080M8B4"/>
<accession>A0A7D5SQ58</accession>
<evidence type="ECO:0000313" key="6">
    <source>
        <dbReference type="Proteomes" id="UP000509684"/>
    </source>
</evidence>
<dbReference type="PANTHER" id="PTHR32097">
    <property type="entry name" value="CAMP-BINDING PROTEIN 1-RELATED"/>
    <property type="match status" value="1"/>
</dbReference>
<evidence type="ECO:0000256" key="1">
    <source>
        <dbReference type="ARBA" id="ARBA00022686"/>
    </source>
</evidence>
<reference evidence="4 6" key="2">
    <citation type="journal article" date="2019" name="Microbiome">
        <title>Annotated bacterial chromosomes from frame-shift-corrected long-read metagenomic data.</title>
        <authorList>
            <person name="Arumugam K."/>
            <person name="Bagci C."/>
            <person name="Bessarab I."/>
            <person name="Beier S."/>
            <person name="Buchfink B."/>
            <person name="Gorska A."/>
            <person name="Qiu G."/>
            <person name="Huson D.H."/>
            <person name="Williams R.B.H."/>
        </authorList>
    </citation>
    <scope>NUCLEOTIDE SEQUENCE [LARGE SCALE GENOMIC DNA]</scope>
    <source>
        <strain evidence="4">SSA1</strain>
    </source>
</reference>
<keyword evidence="5" id="KW-1185">Reference proteome</keyword>
<evidence type="ECO:0000313" key="4">
    <source>
        <dbReference type="EMBL" id="QLH50683.1"/>
    </source>
</evidence>
<dbReference type="GO" id="GO:0046690">
    <property type="term" value="P:response to tellurium ion"/>
    <property type="evidence" value="ECO:0007669"/>
    <property type="project" value="UniProtKB-KW"/>
</dbReference>
<dbReference type="PANTHER" id="PTHR32097:SF17">
    <property type="entry name" value="CAMP-BINDING PROTEIN 1-RELATED"/>
    <property type="match status" value="1"/>
</dbReference>
<sequence>MAINLKKGQGINLTKAAPKLRVVRVGIGWDITRVLGQCDLDVCAFVLKTVGDAPVCLSDGHFVFFNNLQSPEGFVTHTGDNRTGVGEGDDETLKIDLAVAPEDAVEVSFIVTMHEALTRRQHFGMVQNAYLKVYNDETGEVLAEYDLDEEFAGQTAVQIGSLFRVGNEWQFQAVGAGYQRDLLDFVRGYGLEA</sequence>
<keyword evidence="1" id="KW-0778">Tellurium resistance</keyword>
<reference evidence="3 5" key="1">
    <citation type="submission" date="2014-02" db="EMBL/GenBank/DDBJ databases">
        <title>Expanding our view of genomic diversity in Candidatus Accumulibacter clades.</title>
        <authorList>
            <person name="Skennerton C.T."/>
            <person name="Barr J.J."/>
            <person name="Slater F.R."/>
            <person name="Bond P.L."/>
            <person name="Tyson G.W."/>
        </authorList>
    </citation>
    <scope>NUCLEOTIDE SEQUENCE [LARGE SCALE GENOMIC DNA]</scope>
    <source>
        <strain evidence="5">SK-02</strain>
    </source>
</reference>
<dbReference type="STRING" id="1453999.AW06_002181"/>
<evidence type="ECO:0000313" key="3">
    <source>
        <dbReference type="EMBL" id="KFB76705.1"/>
    </source>
</evidence>
<dbReference type="EMBL" id="CP058708">
    <property type="protein sequence ID" value="QLH50683.1"/>
    <property type="molecule type" value="Genomic_DNA"/>
</dbReference>
<dbReference type="Pfam" id="PF02342">
    <property type="entry name" value="TerD"/>
    <property type="match status" value="1"/>
</dbReference>
<name>A0A080M8B4_9PROT</name>
<organism evidence="3 5">
    <name type="scientific">Candidatus Accumulibacter cognatus</name>
    <dbReference type="NCBI Taxonomy" id="2954383"/>
    <lineage>
        <taxon>Bacteria</taxon>
        <taxon>Pseudomonadati</taxon>
        <taxon>Pseudomonadota</taxon>
        <taxon>Betaproteobacteria</taxon>
        <taxon>Candidatus Accumulibacter</taxon>
    </lineage>
</organism>
<reference evidence="4" key="3">
    <citation type="submission" date="2020-06" db="EMBL/GenBank/DDBJ databases">
        <authorList>
            <person name="Arumugam K."/>
            <person name="Besarab I."/>
            <person name="Haryono M."/>
            <person name="Bagci C."/>
            <person name="Beier S."/>
            <person name="Buchfink B."/>
            <person name="Gorska A."/>
            <person name="Qiu G."/>
            <person name="Huson D.H."/>
            <person name="Williams R.B."/>
        </authorList>
    </citation>
    <scope>NUCLEOTIDE SEQUENCE</scope>
    <source>
        <strain evidence="4">SSA1</strain>
    </source>
</reference>
<evidence type="ECO:0000259" key="2">
    <source>
        <dbReference type="Pfam" id="PF02342"/>
    </source>
</evidence>
<proteinExistence type="predicted"/>
<dbReference type="InterPro" id="IPR003325">
    <property type="entry name" value="TerD"/>
</dbReference>
<dbReference type="InterPro" id="IPR051324">
    <property type="entry name" value="Stress/Tellurium_Resist"/>
</dbReference>
<evidence type="ECO:0000313" key="5">
    <source>
        <dbReference type="Proteomes" id="UP000021315"/>
    </source>
</evidence>
<dbReference type="Proteomes" id="UP000021315">
    <property type="component" value="Unassembled WGS sequence"/>
</dbReference>
<dbReference type="KEGG" id="acog:HWD57_13465"/>
<dbReference type="Proteomes" id="UP000509684">
    <property type="component" value="Chromosome"/>
</dbReference>
<gene>
    <name evidence="3" type="primary">yceD</name>
    <name evidence="3" type="ORF">AW06_002181</name>
    <name evidence="4" type="ORF">HWD57_13465</name>
</gene>